<keyword evidence="2" id="KW-0285">Flavoprotein</keyword>
<reference evidence="7 8" key="1">
    <citation type="submission" date="2018-07" db="EMBL/GenBank/DDBJ databases">
        <title>Genomic Encyclopedia of Type Strains, Phase IV (KMG-IV): sequencing the most valuable type-strain genomes for metagenomic binning, comparative biology and taxonomic classification.</title>
        <authorList>
            <person name="Goeker M."/>
        </authorList>
    </citation>
    <scope>NUCLEOTIDE SEQUENCE [LARGE SCALE GENOMIC DNA]</scope>
    <source>
        <strain evidence="7 8">DSM 21634</strain>
    </source>
</reference>
<evidence type="ECO:0000259" key="6">
    <source>
        <dbReference type="Pfam" id="PF00890"/>
    </source>
</evidence>
<dbReference type="Proteomes" id="UP000252884">
    <property type="component" value="Unassembled WGS sequence"/>
</dbReference>
<evidence type="ECO:0000313" key="8">
    <source>
        <dbReference type="Proteomes" id="UP000252884"/>
    </source>
</evidence>
<comment type="caution">
    <text evidence="7">The sequence shown here is derived from an EMBL/GenBank/DDBJ whole genome shotgun (WGS) entry which is preliminary data.</text>
</comment>
<dbReference type="GO" id="GO:0008202">
    <property type="term" value="P:steroid metabolic process"/>
    <property type="evidence" value="ECO:0007669"/>
    <property type="project" value="UniProtKB-ARBA"/>
</dbReference>
<dbReference type="SUPFAM" id="SSF51905">
    <property type="entry name" value="FAD/NAD(P)-binding domain"/>
    <property type="match status" value="1"/>
</dbReference>
<evidence type="ECO:0000313" key="7">
    <source>
        <dbReference type="EMBL" id="RCW70237.1"/>
    </source>
</evidence>
<evidence type="ECO:0000256" key="1">
    <source>
        <dbReference type="ARBA" id="ARBA00001974"/>
    </source>
</evidence>
<feature type="region of interest" description="Disordered" evidence="5">
    <location>
        <begin position="596"/>
        <end position="623"/>
    </location>
</feature>
<dbReference type="Gene3D" id="3.50.50.60">
    <property type="entry name" value="FAD/NAD(P)-binding domain"/>
    <property type="match status" value="2"/>
</dbReference>
<dbReference type="RefSeq" id="WP_114469196.1">
    <property type="nucleotide sequence ID" value="NZ_QPJK01000005.1"/>
</dbReference>
<accession>A0A368XUM3</accession>
<evidence type="ECO:0000256" key="5">
    <source>
        <dbReference type="SAM" id="MobiDB-lite"/>
    </source>
</evidence>
<dbReference type="InterPro" id="IPR027477">
    <property type="entry name" value="Succ_DH/fumarate_Rdtase_cat_sf"/>
</dbReference>
<dbReference type="EMBL" id="QPJK01000005">
    <property type="protein sequence ID" value="RCW70237.1"/>
    <property type="molecule type" value="Genomic_DNA"/>
</dbReference>
<comment type="cofactor">
    <cofactor evidence="1">
        <name>FAD</name>
        <dbReference type="ChEBI" id="CHEBI:57692"/>
    </cofactor>
</comment>
<dbReference type="InterPro" id="IPR036188">
    <property type="entry name" value="FAD/NAD-bd_sf"/>
</dbReference>
<keyword evidence="8" id="KW-1185">Reference proteome</keyword>
<feature type="domain" description="FAD-dependent oxidoreductase 2 FAD-binding" evidence="6">
    <location>
        <begin position="11"/>
        <end position="581"/>
    </location>
</feature>
<dbReference type="AlphaFoldDB" id="A0A368XUM3"/>
<organism evidence="7 8">
    <name type="scientific">Pseudorhodoferax soli</name>
    <dbReference type="NCBI Taxonomy" id="545864"/>
    <lineage>
        <taxon>Bacteria</taxon>
        <taxon>Pseudomonadati</taxon>
        <taxon>Pseudomonadota</taxon>
        <taxon>Betaproteobacteria</taxon>
        <taxon>Burkholderiales</taxon>
        <taxon>Comamonadaceae</taxon>
    </lineage>
</organism>
<protein>
    <submittedName>
        <fullName evidence="7">Succinate dehydrogenase/fumarate reductase flavoprotein subunit</fullName>
    </submittedName>
</protein>
<dbReference type="SUPFAM" id="SSF56425">
    <property type="entry name" value="Succinate dehydrogenase/fumarate reductase flavoprotein, catalytic domain"/>
    <property type="match status" value="1"/>
</dbReference>
<dbReference type="OrthoDB" id="9813348at2"/>
<proteinExistence type="predicted"/>
<dbReference type="Pfam" id="PF00890">
    <property type="entry name" value="FAD_binding_2"/>
    <property type="match status" value="1"/>
</dbReference>
<dbReference type="PANTHER" id="PTHR43400:SF10">
    <property type="entry name" value="3-OXOSTEROID 1-DEHYDROGENASE"/>
    <property type="match status" value="1"/>
</dbReference>
<dbReference type="InterPro" id="IPR003953">
    <property type="entry name" value="FAD-dep_OxRdtase_2_FAD-bd"/>
</dbReference>
<dbReference type="PANTHER" id="PTHR43400">
    <property type="entry name" value="FUMARATE REDUCTASE"/>
    <property type="match status" value="1"/>
</dbReference>
<dbReference type="GO" id="GO:0016491">
    <property type="term" value="F:oxidoreductase activity"/>
    <property type="evidence" value="ECO:0007669"/>
    <property type="project" value="UniProtKB-KW"/>
</dbReference>
<evidence type="ECO:0000256" key="2">
    <source>
        <dbReference type="ARBA" id="ARBA00022630"/>
    </source>
</evidence>
<dbReference type="InterPro" id="IPR050315">
    <property type="entry name" value="FAD-oxidoreductase_2"/>
</dbReference>
<evidence type="ECO:0000256" key="3">
    <source>
        <dbReference type="ARBA" id="ARBA00022827"/>
    </source>
</evidence>
<keyword evidence="4" id="KW-0560">Oxidoreductase</keyword>
<name>A0A368XUM3_9BURK</name>
<sequence>MAPITGVGDVDLVVVGSGAAGLAAAVTATHGGLRVVVLEKHTHVGGTTAWSGGWMWLPGVGACAADPRDKGQSEASAARSYLRCVLGEGDFEKQRSKIDRYLNEAPNMVRFFSSMPSGPLAFEPEDSTPMPDFHPCDGAGAGRLLRVAAFDGFQLGPALERLRRPLPEFAPFGMGIQSGREQNRFLNIFRSPQAFCAVVPQVIRFSWNLLLYGRDVRLVNGNALVGAMVHAALEIERQACKTDAALMGAGVAAEPARMFRRIGIMTSHVVCKLEAEHGRITGVMVQTPEGLRTVRARVGVVLAAGGFPHDAERLRAYLDHAITGQGICSAAPVQNSGDGLNLGEGKGALVHPPLSAPAAWAPVSLYRRRDGSTAVYPHFLDRAKPGVIAVGRSGRRLFNEALSYHDVVSEWMRKTPASKRLDAWLVCDRRFLWRYGLGAVPPFFTLRCVASKYGQYVQRAATLAELARSIGVDERELAGTVAQYNLDDKHDHAFGRGGTPYERWGGDPLISPNPCIGPIMRPPFFAVRLHPGSLGTLAGMATDENARVLDTNGAAIPGLYACGNDMAAVMGGHYPANGVTLGAAMVFGHIAGQTAVDSPEGRTARGAAQPPHEFSTPQRDSSP</sequence>
<gene>
    <name evidence="7" type="ORF">DES41_105178</name>
</gene>
<keyword evidence="3" id="KW-0274">FAD</keyword>
<evidence type="ECO:0000256" key="4">
    <source>
        <dbReference type="ARBA" id="ARBA00023002"/>
    </source>
</evidence>